<gene>
    <name evidence="10 11" type="primary">dinG</name>
    <name evidence="13" type="ORF">SAMN04488506_1048</name>
</gene>
<feature type="domain" description="Helicase ATP-binding" evidence="12">
    <location>
        <begin position="248"/>
        <end position="513"/>
    </location>
</feature>
<dbReference type="SMART" id="SM00479">
    <property type="entry name" value="EXOIII"/>
    <property type="match status" value="1"/>
</dbReference>
<evidence type="ECO:0000256" key="5">
    <source>
        <dbReference type="ARBA" id="ARBA00022741"/>
    </source>
</evidence>
<dbReference type="OrthoDB" id="9803913at2"/>
<dbReference type="InterPro" id="IPR012337">
    <property type="entry name" value="RNaseH-like_sf"/>
</dbReference>
<dbReference type="PANTHER" id="PTHR11472:SF34">
    <property type="entry name" value="REGULATOR OF TELOMERE ELONGATION HELICASE 1"/>
    <property type="match status" value="1"/>
</dbReference>
<evidence type="ECO:0000256" key="3">
    <source>
        <dbReference type="ARBA" id="ARBA00022705"/>
    </source>
</evidence>
<dbReference type="InterPro" id="IPR006054">
    <property type="entry name" value="DnaQ"/>
</dbReference>
<dbReference type="Pfam" id="PF13307">
    <property type="entry name" value="Helicase_C_2"/>
    <property type="match status" value="1"/>
</dbReference>
<evidence type="ECO:0000256" key="8">
    <source>
        <dbReference type="ARBA" id="ARBA00022840"/>
    </source>
</evidence>
<evidence type="ECO:0000256" key="6">
    <source>
        <dbReference type="ARBA" id="ARBA00022801"/>
    </source>
</evidence>
<dbReference type="PROSITE" id="PS51193">
    <property type="entry name" value="HELICASE_ATP_BIND_2"/>
    <property type="match status" value="1"/>
</dbReference>
<keyword evidence="9" id="KW-0239">DNA-directed DNA polymerase</keyword>
<dbReference type="InterPro" id="IPR006555">
    <property type="entry name" value="ATP-dep_Helicase_C"/>
</dbReference>
<organism evidence="13 14">
    <name type="scientific">Desemzia incerta</name>
    <dbReference type="NCBI Taxonomy" id="82801"/>
    <lineage>
        <taxon>Bacteria</taxon>
        <taxon>Bacillati</taxon>
        <taxon>Bacillota</taxon>
        <taxon>Bacilli</taxon>
        <taxon>Lactobacillales</taxon>
        <taxon>Carnobacteriaceae</taxon>
        <taxon>Desemzia</taxon>
    </lineage>
</organism>
<dbReference type="Gene3D" id="3.40.50.300">
    <property type="entry name" value="P-loop containing nucleotide triphosphate hydrolases"/>
    <property type="match status" value="2"/>
</dbReference>
<keyword evidence="14" id="KW-1185">Reference proteome</keyword>
<feature type="short sequence motif" description="DEAH box" evidence="10">
    <location>
        <begin position="463"/>
        <end position="466"/>
    </location>
</feature>
<evidence type="ECO:0000256" key="9">
    <source>
        <dbReference type="ARBA" id="ARBA00022932"/>
    </source>
</evidence>
<dbReference type="HAMAP" id="MF_02206">
    <property type="entry name" value="DinG_exonucl"/>
    <property type="match status" value="1"/>
</dbReference>
<sequence length="934" mass="107971">MDEKTTYAVVDIETTGGNVQSGDRIIQFGCVLIENDQIVHQFATDVNPLRNIPKEIEHLTGISNKTVATAPYFEDVAATIFNLLEGCVFVAHNIQFDYSFLSEEMVRCGLPPLTLKGIDTVELAQILFPTEPSFTLNDLMNARGIVHTNPHQADSDAYATAELFLLMKQKLLELPLVTVEKITSIAAHCTMDTQFFFQTNLAEMKDNIAELPEQLMIKKGLALRKKNVSFEQKNHRERFDYPYTSDKKAALFTPHFELRDTQIRMMDTIQETLTGEKTEHIAIEAPTGIGKTFGYLFPAVFHASSEKPIVVSTYTTLLQQQLFYKDIVQLQKIIPFPIQAAMLKGKSHYIHLSKFDSLLQKPVTQKLEAIYQMKVLVWLTQTETGDLDELNLTSYDQPFWNKVRHRGWLGNETEDEWYEEDFYLHAKKLVQHAGIIVTNHAYLCHDLQKEDKTLSNFTSLIVDEAHHLSEVAQSSTSQVFRYYYLQKMGKRLGKKDDKSSLIGQLTDLLDKPTQSITQQVENIEMSVYFLMDTLSQLVDELLQFCAEAELNEEFRKDRYDIPYDREKDGLLFKKTSKQVIQLMNEVCFQGFEVVHALLKERERFTQTELHLITDFYDCLTDLENQKDIFITVFQNPNEQEVTWFSYTEKSPKNSFTAQQSYVTNDQFLKERLITKVPTIIYTGATLEVDGSFDYFQKQIGETALKTLKLNSPYDYEKQVRFWIPKEVTPIKSMTKKRYAQMIVRYLSSICRNSQENMLVLFTSYEPLHEVYAELQKKPEFFGREILAQGLSGSRERILKRFFRSQGGILLGADSFWEGVDLPGKSLSVIVVTRLPFESPDRPFVKAKHYWMKKNHLNPFYVDTLPKATLRLKQGLGRLVRSETDKGVFIVLDERLVHSNFGKQMQRSLPNGVRIEEIAENQMEEELRKFLIDEI</sequence>
<keyword evidence="1" id="KW-0808">Transferase</keyword>
<proteinExistence type="inferred from homology"/>
<evidence type="ECO:0000256" key="2">
    <source>
        <dbReference type="ARBA" id="ARBA00022695"/>
    </source>
</evidence>
<keyword evidence="8 10" id="KW-0067">ATP-binding</keyword>
<dbReference type="Pfam" id="PF00929">
    <property type="entry name" value="RNase_T"/>
    <property type="match status" value="1"/>
</dbReference>
<dbReference type="SUPFAM" id="SSF52540">
    <property type="entry name" value="P-loop containing nucleoside triphosphate hydrolases"/>
    <property type="match status" value="2"/>
</dbReference>
<dbReference type="InterPro" id="IPR013520">
    <property type="entry name" value="Ribonucl_H"/>
</dbReference>
<dbReference type="InterPro" id="IPR014001">
    <property type="entry name" value="Helicase_ATP-bd"/>
</dbReference>
<dbReference type="InterPro" id="IPR045028">
    <property type="entry name" value="DinG/Rad3-like"/>
</dbReference>
<keyword evidence="5 10" id="KW-0547">Nucleotide-binding</keyword>
<dbReference type="GO" id="GO:0003678">
    <property type="term" value="F:DNA helicase activity"/>
    <property type="evidence" value="ECO:0007669"/>
    <property type="project" value="TreeGrafter"/>
</dbReference>
<evidence type="ECO:0000259" key="12">
    <source>
        <dbReference type="PROSITE" id="PS51193"/>
    </source>
</evidence>
<keyword evidence="7 10" id="KW-0269">Exonuclease</keyword>
<dbReference type="CDD" id="cd06127">
    <property type="entry name" value="DEDDh"/>
    <property type="match status" value="1"/>
</dbReference>
<dbReference type="InterPro" id="IPR036397">
    <property type="entry name" value="RNaseH_sf"/>
</dbReference>
<dbReference type="Gene3D" id="3.30.420.10">
    <property type="entry name" value="Ribonuclease H-like superfamily/Ribonuclease H"/>
    <property type="match status" value="1"/>
</dbReference>
<dbReference type="STRING" id="82801.SAMN04488506_1048"/>
<evidence type="ECO:0000256" key="1">
    <source>
        <dbReference type="ARBA" id="ARBA00022679"/>
    </source>
</evidence>
<dbReference type="SMART" id="SM00487">
    <property type="entry name" value="DEXDc"/>
    <property type="match status" value="1"/>
</dbReference>
<evidence type="ECO:0000256" key="10">
    <source>
        <dbReference type="HAMAP-Rule" id="MF_02206"/>
    </source>
</evidence>
<comment type="function">
    <text evidence="10 11">3'-5' exonuclease.</text>
</comment>
<dbReference type="GO" id="GO:0003887">
    <property type="term" value="F:DNA-directed DNA polymerase activity"/>
    <property type="evidence" value="ECO:0007669"/>
    <property type="project" value="UniProtKB-KW"/>
</dbReference>
<evidence type="ECO:0000256" key="7">
    <source>
        <dbReference type="ARBA" id="ARBA00022839"/>
    </source>
</evidence>
<dbReference type="Pfam" id="PF04851">
    <property type="entry name" value="ResIII"/>
    <property type="match status" value="1"/>
</dbReference>
<dbReference type="GO" id="GO:0003677">
    <property type="term" value="F:DNA binding"/>
    <property type="evidence" value="ECO:0007669"/>
    <property type="project" value="InterPro"/>
</dbReference>
<dbReference type="NCBIfam" id="NF005981">
    <property type="entry name" value="PRK08074.1"/>
    <property type="match status" value="1"/>
</dbReference>
<keyword evidence="2" id="KW-0548">Nucleotidyltransferase</keyword>
<dbReference type="AlphaFoldDB" id="A0A1I5WRA5"/>
<accession>A0A1I5WRA5</accession>
<dbReference type="EC" id="3.1.-.-" evidence="10 11"/>
<dbReference type="SMART" id="SM00491">
    <property type="entry name" value="HELICc2"/>
    <property type="match status" value="1"/>
</dbReference>
<dbReference type="SUPFAM" id="SSF53098">
    <property type="entry name" value="Ribonuclease H-like"/>
    <property type="match status" value="1"/>
</dbReference>
<keyword evidence="4 10" id="KW-0540">Nuclease</keyword>
<keyword evidence="13" id="KW-0347">Helicase</keyword>
<protein>
    <recommendedName>
        <fullName evidence="10 11">3'-5' exonuclease DinG</fullName>
        <ecNumber evidence="10 11">3.1.-.-</ecNumber>
    </recommendedName>
</protein>
<dbReference type="InterPro" id="IPR014013">
    <property type="entry name" value="Helic_SF1/SF2_ATP-bd_DinG/Rad3"/>
</dbReference>
<dbReference type="EMBL" id="FOXW01000003">
    <property type="protein sequence ID" value="SFQ22304.1"/>
    <property type="molecule type" value="Genomic_DNA"/>
</dbReference>
<reference evidence="13 14" key="1">
    <citation type="submission" date="2016-10" db="EMBL/GenBank/DDBJ databases">
        <authorList>
            <person name="de Groot N.N."/>
        </authorList>
    </citation>
    <scope>NUCLEOTIDE SEQUENCE [LARGE SCALE GENOMIC DNA]</scope>
    <source>
        <strain evidence="13 14">DSM 20581</strain>
    </source>
</reference>
<dbReference type="GO" id="GO:0008408">
    <property type="term" value="F:3'-5' exonuclease activity"/>
    <property type="evidence" value="ECO:0007669"/>
    <property type="project" value="UniProtKB-UniRule"/>
</dbReference>
<dbReference type="InterPro" id="IPR027417">
    <property type="entry name" value="P-loop_NTPase"/>
</dbReference>
<dbReference type="InterPro" id="IPR006935">
    <property type="entry name" value="Helicase/UvrB_N"/>
</dbReference>
<dbReference type="NCBIfam" id="TIGR00573">
    <property type="entry name" value="dnaq"/>
    <property type="match status" value="1"/>
</dbReference>
<comment type="similarity">
    <text evidence="10 11">Belongs to the helicase family. DinG subfamily. Type 2 sub-subfamily.</text>
</comment>
<dbReference type="InterPro" id="IPR006310">
    <property type="entry name" value="DinG"/>
</dbReference>
<feature type="binding site" evidence="10">
    <location>
        <begin position="285"/>
        <end position="292"/>
    </location>
    <ligand>
        <name>ATP</name>
        <dbReference type="ChEBI" id="CHEBI:30616"/>
    </ligand>
</feature>
<keyword evidence="3" id="KW-0235">DNA replication</keyword>
<dbReference type="GO" id="GO:0005524">
    <property type="term" value="F:ATP binding"/>
    <property type="evidence" value="ECO:0007669"/>
    <property type="project" value="UniProtKB-UniRule"/>
</dbReference>
<evidence type="ECO:0000313" key="13">
    <source>
        <dbReference type="EMBL" id="SFQ22304.1"/>
    </source>
</evidence>
<dbReference type="FunFam" id="3.30.420.10:FF:000045">
    <property type="entry name" value="3'-5' exonuclease DinG"/>
    <property type="match status" value="1"/>
</dbReference>
<evidence type="ECO:0000256" key="11">
    <source>
        <dbReference type="RuleBase" id="RU364106"/>
    </source>
</evidence>
<keyword evidence="6 10" id="KW-0378">Hydrolase</keyword>
<dbReference type="PANTHER" id="PTHR11472">
    <property type="entry name" value="DNA REPAIR DEAD HELICASE RAD3/XP-D SUBFAMILY MEMBER"/>
    <property type="match status" value="1"/>
</dbReference>
<dbReference type="GO" id="GO:0006260">
    <property type="term" value="P:DNA replication"/>
    <property type="evidence" value="ECO:0007669"/>
    <property type="project" value="UniProtKB-KW"/>
</dbReference>
<dbReference type="NCBIfam" id="TIGR01407">
    <property type="entry name" value="dinG_rel"/>
    <property type="match status" value="1"/>
</dbReference>
<dbReference type="RefSeq" id="WP_092480098.1">
    <property type="nucleotide sequence ID" value="NZ_FOXW01000003.1"/>
</dbReference>
<evidence type="ECO:0000256" key="4">
    <source>
        <dbReference type="ARBA" id="ARBA00022722"/>
    </source>
</evidence>
<name>A0A1I5WRA5_9LACT</name>
<dbReference type="GO" id="GO:0016818">
    <property type="term" value="F:hydrolase activity, acting on acid anhydrides, in phosphorus-containing anhydrides"/>
    <property type="evidence" value="ECO:0007669"/>
    <property type="project" value="InterPro"/>
</dbReference>
<evidence type="ECO:0000313" key="14">
    <source>
        <dbReference type="Proteomes" id="UP000199136"/>
    </source>
</evidence>
<dbReference type="Proteomes" id="UP000199136">
    <property type="component" value="Unassembled WGS sequence"/>
</dbReference>